<keyword evidence="2" id="KW-0808">Transferase</keyword>
<dbReference type="GO" id="GO:0016747">
    <property type="term" value="F:acyltransferase activity, transferring groups other than amino-acyl groups"/>
    <property type="evidence" value="ECO:0007669"/>
    <property type="project" value="InterPro"/>
</dbReference>
<dbReference type="InterPro" id="IPR000182">
    <property type="entry name" value="GNAT_dom"/>
</dbReference>
<proteinExistence type="predicted"/>
<dbReference type="SUPFAM" id="SSF55729">
    <property type="entry name" value="Acyl-CoA N-acyltransferases (Nat)"/>
    <property type="match status" value="2"/>
</dbReference>
<evidence type="ECO:0000313" key="2">
    <source>
        <dbReference type="EMBL" id="NGN65907.1"/>
    </source>
</evidence>
<protein>
    <submittedName>
        <fullName evidence="2">GNAT family N-acetyltransferase</fullName>
    </submittedName>
</protein>
<dbReference type="EMBL" id="JAAKZV010000076">
    <property type="protein sequence ID" value="NGN65907.1"/>
    <property type="molecule type" value="Genomic_DNA"/>
</dbReference>
<comment type="caution">
    <text evidence="2">The sequence shown here is derived from an EMBL/GenBank/DDBJ whole genome shotgun (WGS) entry which is preliminary data.</text>
</comment>
<dbReference type="RefSeq" id="WP_165238778.1">
    <property type="nucleotide sequence ID" value="NZ_JAAKZV010000076.1"/>
</dbReference>
<gene>
    <name evidence="2" type="ORF">G5C51_18650</name>
</gene>
<accession>A0A6G4U3N7</accession>
<dbReference type="Proteomes" id="UP000481583">
    <property type="component" value="Unassembled WGS sequence"/>
</dbReference>
<dbReference type="InterPro" id="IPR016181">
    <property type="entry name" value="Acyl_CoA_acyltransferase"/>
</dbReference>
<evidence type="ECO:0000313" key="3">
    <source>
        <dbReference type="Proteomes" id="UP000481583"/>
    </source>
</evidence>
<dbReference type="CDD" id="cd04301">
    <property type="entry name" value="NAT_SF"/>
    <property type="match status" value="1"/>
</dbReference>
<dbReference type="AlphaFoldDB" id="A0A6G4U3N7"/>
<dbReference type="PROSITE" id="PS51186">
    <property type="entry name" value="GNAT"/>
    <property type="match status" value="1"/>
</dbReference>
<name>A0A6G4U3N7_9ACTN</name>
<sequence length="311" mass="33578">MAIRPARPDELPALVERPGRPERNAGTAAYLADLLAKKCTRPEWCLVAEGADGGLDAAVALWTLPGKDVPMAFVLLEAPWDEPGLATGRALLDEAAALAASLGTEELEHVVDSPAQPPQFQERPDRRVELLLASGFTSVREGRRFRLRDDAELPAVDERLTWRALPELGREPFLDLLAATLPTSADARMAADVAEHGARGAAEIFLTDMEGLSYEPDWWELGYAPDGTPAAASLPARNPTTAVIGLVGVHPVHRGKGYATAVVARGTRLLQAAGADEIRGDCDAANIPMFRAFERAGYENFADRQEFARRL</sequence>
<dbReference type="Gene3D" id="3.40.630.30">
    <property type="match status" value="1"/>
</dbReference>
<reference evidence="2 3" key="1">
    <citation type="submission" date="2020-02" db="EMBL/GenBank/DDBJ databases">
        <title>Whole-genome analyses of novel actinobacteria.</title>
        <authorList>
            <person name="Sahin N."/>
        </authorList>
    </citation>
    <scope>NUCLEOTIDE SEQUENCE [LARGE SCALE GENOMIC DNA]</scope>
    <source>
        <strain evidence="2 3">A7024</strain>
    </source>
</reference>
<dbReference type="Pfam" id="PF00583">
    <property type="entry name" value="Acetyltransf_1"/>
    <property type="match status" value="1"/>
</dbReference>
<evidence type="ECO:0000259" key="1">
    <source>
        <dbReference type="PROSITE" id="PS51186"/>
    </source>
</evidence>
<keyword evidence="3" id="KW-1185">Reference proteome</keyword>
<organism evidence="2 3">
    <name type="scientific">Streptomyces coryli</name>
    <dbReference type="NCBI Taxonomy" id="1128680"/>
    <lineage>
        <taxon>Bacteria</taxon>
        <taxon>Bacillati</taxon>
        <taxon>Actinomycetota</taxon>
        <taxon>Actinomycetes</taxon>
        <taxon>Kitasatosporales</taxon>
        <taxon>Streptomycetaceae</taxon>
        <taxon>Streptomyces</taxon>
    </lineage>
</organism>
<feature type="domain" description="N-acetyltransferase" evidence="1">
    <location>
        <begin position="160"/>
        <end position="311"/>
    </location>
</feature>